<sequence>MGSRLLGKVALVTGGARGIGKEIALALIAESALVFITDIDGEGAKATAALIHAESGYAHDVVDEAQWRAVMASVIERAGRIDILVNNAGVAVGHGPNDVENVTLETWTQIVNVNGYGTLLGCRHALAAMKEADGGTIVNIASIVSINATPTLAPYGFSKAGVAQLTKSVAQLGEPHGVRCNSVHPGIIRTAMIEEIGAYHLRTRDGSSGLASAQSQGRPVRFQTPRDVAMGVLFLASDEARGVTGAQLFVDGGTTSLG</sequence>
<reference evidence="3 4" key="1">
    <citation type="submission" date="2024-06" db="EMBL/GenBank/DDBJ databases">
        <title>Novosphingobium rhizovicinus M1R2S20.</title>
        <authorList>
            <person name="Sun J.-Q."/>
        </authorList>
    </citation>
    <scope>NUCLEOTIDE SEQUENCE [LARGE SCALE GENOMIC DNA]</scope>
    <source>
        <strain evidence="3 4">M1R2S20</strain>
    </source>
</reference>
<name>A0ABV3RBI4_9SPHN</name>
<dbReference type="PANTHER" id="PTHR24321">
    <property type="entry name" value="DEHYDROGENASES, SHORT CHAIN"/>
    <property type="match status" value="1"/>
</dbReference>
<dbReference type="Pfam" id="PF13561">
    <property type="entry name" value="adh_short_C2"/>
    <property type="match status" value="1"/>
</dbReference>
<evidence type="ECO:0000313" key="3">
    <source>
        <dbReference type="EMBL" id="MEW9855439.1"/>
    </source>
</evidence>
<dbReference type="PANTHER" id="PTHR24321:SF15">
    <property type="entry name" value="OXIDOREDUCTASE UCPA"/>
    <property type="match status" value="1"/>
</dbReference>
<dbReference type="InterPro" id="IPR036291">
    <property type="entry name" value="NAD(P)-bd_dom_sf"/>
</dbReference>
<dbReference type="GO" id="GO:0016491">
    <property type="term" value="F:oxidoreductase activity"/>
    <property type="evidence" value="ECO:0007669"/>
    <property type="project" value="UniProtKB-KW"/>
</dbReference>
<organism evidence="3 4">
    <name type="scientific">Novosphingobium rhizovicinum</name>
    <dbReference type="NCBI Taxonomy" id="3228928"/>
    <lineage>
        <taxon>Bacteria</taxon>
        <taxon>Pseudomonadati</taxon>
        <taxon>Pseudomonadota</taxon>
        <taxon>Alphaproteobacteria</taxon>
        <taxon>Sphingomonadales</taxon>
        <taxon>Sphingomonadaceae</taxon>
        <taxon>Novosphingobium</taxon>
    </lineage>
</organism>
<proteinExistence type="inferred from homology"/>
<comment type="caution">
    <text evidence="3">The sequence shown here is derived from an EMBL/GenBank/DDBJ whole genome shotgun (WGS) entry which is preliminary data.</text>
</comment>
<dbReference type="InterPro" id="IPR002347">
    <property type="entry name" value="SDR_fam"/>
</dbReference>
<gene>
    <name evidence="3" type="ORF">ABUH87_09675</name>
</gene>
<accession>A0ABV3RBI4</accession>
<evidence type="ECO:0000313" key="4">
    <source>
        <dbReference type="Proteomes" id="UP001556118"/>
    </source>
</evidence>
<dbReference type="EMBL" id="JBFNXR010000031">
    <property type="protein sequence ID" value="MEW9855439.1"/>
    <property type="molecule type" value="Genomic_DNA"/>
</dbReference>
<dbReference type="SUPFAM" id="SSF51735">
    <property type="entry name" value="NAD(P)-binding Rossmann-fold domains"/>
    <property type="match status" value="1"/>
</dbReference>
<comment type="similarity">
    <text evidence="1">Belongs to the short-chain dehydrogenases/reductases (SDR) family.</text>
</comment>
<dbReference type="RefSeq" id="WP_367772946.1">
    <property type="nucleotide sequence ID" value="NZ_JBFNXR010000031.1"/>
</dbReference>
<keyword evidence="2 3" id="KW-0560">Oxidoreductase</keyword>
<evidence type="ECO:0000256" key="2">
    <source>
        <dbReference type="ARBA" id="ARBA00023002"/>
    </source>
</evidence>
<dbReference type="PRINTS" id="PR00081">
    <property type="entry name" value="GDHRDH"/>
</dbReference>
<keyword evidence="4" id="KW-1185">Reference proteome</keyword>
<dbReference type="EC" id="1.1.1.-" evidence="3"/>
<dbReference type="PRINTS" id="PR00080">
    <property type="entry name" value="SDRFAMILY"/>
</dbReference>
<dbReference type="Proteomes" id="UP001556118">
    <property type="component" value="Unassembled WGS sequence"/>
</dbReference>
<dbReference type="Gene3D" id="3.40.50.720">
    <property type="entry name" value="NAD(P)-binding Rossmann-like Domain"/>
    <property type="match status" value="1"/>
</dbReference>
<protein>
    <submittedName>
        <fullName evidence="3">SDR family NAD(P)-dependent oxidoreductase</fullName>
        <ecNumber evidence="3">1.1.1.-</ecNumber>
    </submittedName>
</protein>
<evidence type="ECO:0000256" key="1">
    <source>
        <dbReference type="ARBA" id="ARBA00006484"/>
    </source>
</evidence>